<protein>
    <submittedName>
        <fullName evidence="1">Probable exported protein STY4558</fullName>
    </submittedName>
</protein>
<evidence type="ECO:0000313" key="1">
    <source>
        <dbReference type="EMBL" id="VFR21424.1"/>
    </source>
</evidence>
<name>A0A484P632_9ZZZZ</name>
<gene>
    <name evidence="1" type="ORF">AMP9_3981</name>
</gene>
<organism evidence="1">
    <name type="scientific">plant metagenome</name>
    <dbReference type="NCBI Taxonomy" id="1297885"/>
    <lineage>
        <taxon>unclassified sequences</taxon>
        <taxon>metagenomes</taxon>
        <taxon>organismal metagenomes</taxon>
    </lineage>
</organism>
<reference evidence="1" key="1">
    <citation type="submission" date="2019-03" db="EMBL/GenBank/DDBJ databases">
        <authorList>
            <person name="Danneels B."/>
        </authorList>
    </citation>
    <scope>NUCLEOTIDE SEQUENCE</scope>
</reference>
<sequence length="240" mass="27083">MHRLTFPIAVLLAALHVPAWAQPAPTAQSRTVQSQVERNQDERLARDWGLRGEEWSRYRELMDGPLGIYSPNLDPLTALGMEARSDDERRRYAELQVQAEARRVEKLLAYQRAYDDAWQRLHPGAQRVNLLAAASTGIARTAIGGSGRTAVFVRDGCAPCDQAVQRLQAAGTPFDVYMVGSRADDARIREWARRVRIDPEKVRSRQVTLNHDGGRWLSLDLPGELPATVRQVEGRWQRLP</sequence>
<accession>A0A484P632</accession>
<proteinExistence type="predicted"/>
<dbReference type="AlphaFoldDB" id="A0A484P632"/>
<dbReference type="InterPro" id="IPR022293">
    <property type="entry name" value="Integrating-conj_element"/>
</dbReference>
<dbReference type="NCBIfam" id="TIGR03759">
    <property type="entry name" value="conj_TIGR03759"/>
    <property type="match status" value="1"/>
</dbReference>
<dbReference type="EMBL" id="CAADHY010000015">
    <property type="protein sequence ID" value="VFR21424.1"/>
    <property type="molecule type" value="Genomic_DNA"/>
</dbReference>